<dbReference type="AlphaFoldDB" id="A0A975T316"/>
<protein>
    <submittedName>
        <fullName evidence="8">Type II secretion system F family protein</fullName>
    </submittedName>
</protein>
<feature type="domain" description="Type II secretion system protein GspF" evidence="7">
    <location>
        <begin position="5"/>
        <end position="70"/>
    </location>
</feature>
<proteinExistence type="predicted"/>
<feature type="transmembrane region" description="Helical" evidence="6">
    <location>
        <begin position="84"/>
        <end position="104"/>
    </location>
</feature>
<evidence type="ECO:0000256" key="2">
    <source>
        <dbReference type="ARBA" id="ARBA00022475"/>
    </source>
</evidence>
<dbReference type="PANTHER" id="PTHR35007">
    <property type="entry name" value="INTEGRAL MEMBRANE PROTEIN-RELATED"/>
    <property type="match status" value="1"/>
</dbReference>
<evidence type="ECO:0000256" key="1">
    <source>
        <dbReference type="ARBA" id="ARBA00004651"/>
    </source>
</evidence>
<evidence type="ECO:0000313" key="8">
    <source>
        <dbReference type="EMBL" id="QWZ10768.1"/>
    </source>
</evidence>
<evidence type="ECO:0000259" key="7">
    <source>
        <dbReference type="Pfam" id="PF00482"/>
    </source>
</evidence>
<evidence type="ECO:0000256" key="6">
    <source>
        <dbReference type="SAM" id="Phobius"/>
    </source>
</evidence>
<organism evidence="8 9">
    <name type="scientific">Nocardioides panacis</name>
    <dbReference type="NCBI Taxonomy" id="2849501"/>
    <lineage>
        <taxon>Bacteria</taxon>
        <taxon>Bacillati</taxon>
        <taxon>Actinomycetota</taxon>
        <taxon>Actinomycetes</taxon>
        <taxon>Propionibacteriales</taxon>
        <taxon>Nocardioidaceae</taxon>
        <taxon>Nocardioides</taxon>
    </lineage>
</organism>
<dbReference type="PANTHER" id="PTHR35007:SF1">
    <property type="entry name" value="PILUS ASSEMBLY PROTEIN"/>
    <property type="match status" value="1"/>
</dbReference>
<accession>A0A975T316</accession>
<keyword evidence="3 6" id="KW-0812">Transmembrane</keyword>
<keyword evidence="9" id="KW-1185">Reference proteome</keyword>
<dbReference type="Proteomes" id="UP000683575">
    <property type="component" value="Chromosome"/>
</dbReference>
<keyword evidence="2" id="KW-1003">Cell membrane</keyword>
<dbReference type="GO" id="GO:0005886">
    <property type="term" value="C:plasma membrane"/>
    <property type="evidence" value="ECO:0007669"/>
    <property type="project" value="UniProtKB-SubCell"/>
</dbReference>
<evidence type="ECO:0000256" key="3">
    <source>
        <dbReference type="ARBA" id="ARBA00022692"/>
    </source>
</evidence>
<sequence length="112" mass="12468">MESADFSWTVMAIRIQREVGGNLAELLLNVAATLREREYLRRQVKSLSAEGRFSAYILLGLPVVVLIFLMVSNPVYVQPLISTPIGWVLLAGMTILMTLGAFTMKKLVKVEV</sequence>
<name>A0A975T316_9ACTN</name>
<dbReference type="EMBL" id="CP077062">
    <property type="protein sequence ID" value="QWZ10768.1"/>
    <property type="molecule type" value="Genomic_DNA"/>
</dbReference>
<evidence type="ECO:0000313" key="9">
    <source>
        <dbReference type="Proteomes" id="UP000683575"/>
    </source>
</evidence>
<feature type="transmembrane region" description="Helical" evidence="6">
    <location>
        <begin position="53"/>
        <end position="72"/>
    </location>
</feature>
<keyword evidence="4 6" id="KW-1133">Transmembrane helix</keyword>
<dbReference type="Pfam" id="PF00482">
    <property type="entry name" value="T2SSF"/>
    <property type="match status" value="1"/>
</dbReference>
<dbReference type="InterPro" id="IPR018076">
    <property type="entry name" value="T2SS_GspF_dom"/>
</dbReference>
<keyword evidence="5 6" id="KW-0472">Membrane</keyword>
<reference evidence="8" key="1">
    <citation type="submission" date="2021-06" db="EMBL/GenBank/DDBJ databases">
        <title>Complete genome sequence of Nocardioides sp. G188.</title>
        <authorList>
            <person name="Im W.-T."/>
        </authorList>
    </citation>
    <scope>NUCLEOTIDE SEQUENCE</scope>
    <source>
        <strain evidence="8">G188</strain>
    </source>
</reference>
<evidence type="ECO:0000256" key="4">
    <source>
        <dbReference type="ARBA" id="ARBA00022989"/>
    </source>
</evidence>
<comment type="subcellular location">
    <subcellularLocation>
        <location evidence="1">Cell membrane</location>
        <topology evidence="1">Multi-pass membrane protein</topology>
    </subcellularLocation>
</comment>
<gene>
    <name evidence="8" type="ORF">KRR39_12135</name>
</gene>
<dbReference type="KEGG" id="nps:KRR39_12135"/>
<evidence type="ECO:0000256" key="5">
    <source>
        <dbReference type="ARBA" id="ARBA00023136"/>
    </source>
</evidence>